<keyword evidence="8" id="KW-1185">Reference proteome</keyword>
<evidence type="ECO:0000256" key="1">
    <source>
        <dbReference type="ARBA" id="ARBA00004123"/>
    </source>
</evidence>
<keyword evidence="3" id="KW-0539">Nucleus</keyword>
<dbReference type="GO" id="GO:0003723">
    <property type="term" value="F:RNA binding"/>
    <property type="evidence" value="ECO:0007669"/>
    <property type="project" value="UniProtKB-UniRule"/>
</dbReference>
<dbReference type="GO" id="GO:0005634">
    <property type="term" value="C:nucleus"/>
    <property type="evidence" value="ECO:0007669"/>
    <property type="project" value="UniProtKB-SubCell"/>
</dbReference>
<evidence type="ECO:0000259" key="6">
    <source>
        <dbReference type="PROSITE" id="PS50102"/>
    </source>
</evidence>
<dbReference type="AlphaFoldDB" id="A0ABC8QUP3"/>
<name>A0ABC8QUP3_9AQUA</name>
<reference evidence="7 8" key="1">
    <citation type="submission" date="2024-02" db="EMBL/GenBank/DDBJ databases">
        <authorList>
            <person name="Vignale AGUSTIN F."/>
            <person name="Sosa J E."/>
            <person name="Modenutti C."/>
        </authorList>
    </citation>
    <scope>NUCLEOTIDE SEQUENCE [LARGE SCALE GENOMIC DNA]</scope>
</reference>
<keyword evidence="2 4" id="KW-0694">RNA-binding</keyword>
<dbReference type="EMBL" id="CAUOFW020000695">
    <property type="protein sequence ID" value="CAK9135242.1"/>
    <property type="molecule type" value="Genomic_DNA"/>
</dbReference>
<feature type="domain" description="RRM" evidence="6">
    <location>
        <begin position="259"/>
        <end position="332"/>
    </location>
</feature>
<dbReference type="Gene3D" id="3.30.70.330">
    <property type="match status" value="3"/>
</dbReference>
<evidence type="ECO:0000256" key="5">
    <source>
        <dbReference type="SAM" id="MobiDB-lite"/>
    </source>
</evidence>
<feature type="region of interest" description="Disordered" evidence="5">
    <location>
        <begin position="1"/>
        <end position="29"/>
    </location>
</feature>
<comment type="subcellular location">
    <subcellularLocation>
        <location evidence="1">Nucleus</location>
    </subcellularLocation>
</comment>
<dbReference type="InterPro" id="IPR035979">
    <property type="entry name" value="RBD_domain_sf"/>
</dbReference>
<dbReference type="CDD" id="cd00590">
    <property type="entry name" value="RRM_SF"/>
    <property type="match status" value="2"/>
</dbReference>
<evidence type="ECO:0000313" key="7">
    <source>
        <dbReference type="EMBL" id="CAK9135242.1"/>
    </source>
</evidence>
<feature type="region of interest" description="Disordered" evidence="5">
    <location>
        <begin position="224"/>
        <end position="255"/>
    </location>
</feature>
<organism evidence="7 8">
    <name type="scientific">Ilex paraguariensis</name>
    <name type="common">yerba mate</name>
    <dbReference type="NCBI Taxonomy" id="185542"/>
    <lineage>
        <taxon>Eukaryota</taxon>
        <taxon>Viridiplantae</taxon>
        <taxon>Streptophyta</taxon>
        <taxon>Embryophyta</taxon>
        <taxon>Tracheophyta</taxon>
        <taxon>Spermatophyta</taxon>
        <taxon>Magnoliopsida</taxon>
        <taxon>eudicotyledons</taxon>
        <taxon>Gunneridae</taxon>
        <taxon>Pentapetalae</taxon>
        <taxon>asterids</taxon>
        <taxon>campanulids</taxon>
        <taxon>Aquifoliales</taxon>
        <taxon>Aquifoliaceae</taxon>
        <taxon>Ilex</taxon>
    </lineage>
</organism>
<dbReference type="SUPFAM" id="SSF54928">
    <property type="entry name" value="RNA-binding domain, RBD"/>
    <property type="match status" value="3"/>
</dbReference>
<dbReference type="PANTHER" id="PTHR23189">
    <property type="entry name" value="RNA RECOGNITION MOTIF-CONTAINING"/>
    <property type="match status" value="1"/>
</dbReference>
<accession>A0ABC8QUP3</accession>
<dbReference type="Pfam" id="PF07744">
    <property type="entry name" value="SPOC"/>
    <property type="match status" value="1"/>
</dbReference>
<dbReference type="Pfam" id="PF00076">
    <property type="entry name" value="RRM_1"/>
    <property type="match status" value="3"/>
</dbReference>
<protein>
    <recommendedName>
        <fullName evidence="6">RRM domain-containing protein</fullName>
    </recommendedName>
</protein>
<proteinExistence type="predicted"/>
<dbReference type="InterPro" id="IPR012921">
    <property type="entry name" value="SPOC_C"/>
</dbReference>
<comment type="caution">
    <text evidence="7">The sequence shown here is derived from an EMBL/GenBank/DDBJ whole genome shotgun (WGS) entry which is preliminary data.</text>
</comment>
<feature type="compositionally biased region" description="Polar residues" evidence="5">
    <location>
        <begin position="782"/>
        <end position="798"/>
    </location>
</feature>
<evidence type="ECO:0000256" key="4">
    <source>
        <dbReference type="PROSITE-ProRule" id="PRU00176"/>
    </source>
</evidence>
<dbReference type="Proteomes" id="UP001642360">
    <property type="component" value="Unassembled WGS sequence"/>
</dbReference>
<dbReference type="PROSITE" id="PS50102">
    <property type="entry name" value="RRM"/>
    <property type="match status" value="3"/>
</dbReference>
<evidence type="ECO:0000256" key="3">
    <source>
        <dbReference type="ARBA" id="ARBA00023242"/>
    </source>
</evidence>
<dbReference type="InterPro" id="IPR012677">
    <property type="entry name" value="Nucleotide-bd_a/b_plait_sf"/>
</dbReference>
<dbReference type="InterPro" id="IPR000504">
    <property type="entry name" value="RRM_dom"/>
</dbReference>
<dbReference type="SMART" id="SM00360">
    <property type="entry name" value="RRM"/>
    <property type="match status" value="3"/>
</dbReference>
<dbReference type="FunFam" id="3.30.70.330:FF:000415">
    <property type="entry name" value="Flowering time control protein FPA"/>
    <property type="match status" value="1"/>
</dbReference>
<evidence type="ECO:0000256" key="2">
    <source>
        <dbReference type="ARBA" id="ARBA00022884"/>
    </source>
</evidence>
<feature type="region of interest" description="Disordered" evidence="5">
    <location>
        <begin position="782"/>
        <end position="802"/>
    </location>
</feature>
<feature type="domain" description="RRM" evidence="6">
    <location>
        <begin position="119"/>
        <end position="191"/>
    </location>
</feature>
<sequence>MPQTNKSTKPSYNSKDSDESGTPSNNLWVGNLSTDVTDSDLMNLFAKHGAMDSITTYSSRSYAFVYFKRIQDAKSAKEALQGMVLKGNAIKIEFAKPILLKSEFLITTNEHGIKAKPSKSLWVGGIGPSVSKEELEEAFLKFGKLQEFKFLRDRNTAFVEYFRLEDASQALKSINGKQIGGDQIRVDFLRSQPSRREHWSDLRDSREGLFLSRSMGPPDSPWMPQDFMGNYHEPTHAGSKRQQHSQSSGGRKVDGQPSKVLWISYPPSVHIDEQMLHNAMILFGEIERIRCVDSRHYSLVEFRSVDEARLAKEGLQGKLFNDPRISIEFSSNDPVPNNDFPGFYPAIKGPGLDMFSNELPFLPAQMDVYGNKRPMVTNSFPGPLPPRGIHGPDVLMRPLGPQGSFEPLLPGPEFSDVATLDKFPGNNPHTVMSGLNWRSSPAPGILSFHPAGMRPPIRNSSGGWDVFDANQLLRESKRSRIDSTLAFEASIPLRKIDDRGLGLDQLYGLAPQGNGGASAPLANFKGKNRLSPVDARVTAAGTGQGHPDHDFVWRGVIAKGGTPVCRARCVPIGEGIESEIPEVVNCSARTGLDMLTKHYADAVGFSIVFFLPDSEEDFASYTEFLRYLGTKDRAGVAKFDDGTTLFLVPPSDFLTKILNVAGPERLYGVVLKFPEHAPSGKSEQPQSLQPHYVSRQNIPSSQTQYTAIPQEERVLQEDYNRVAHEDSKPLPKLLGSLTSDSMNDVHSVPPISSTAVSQAGVTLTPELIATLASLLPTSGKFSVSESARPTVGSLTSGPLLTPTAMPDKGVPHEWTHNRQAPEQPVHSVQQLGSQFNPQEQVLSQLQAFPTASNAPNHYAQGVIGRPEIQYQTFNLPQQGAVSSKPSVSFAIPSQSGQFALSSQVDQQYQQVMPQETQKSNGMGHGTDAYSIYDSSVVQQPSNSVTSTNVIRGANVSQQHTAMPLASEKVNLELTNQVHQLQSTLYGAGQGTSEVDADKNERYRSTLQFAANLLFQIQQQQQPGAQARQGSGNQ</sequence>
<evidence type="ECO:0000313" key="8">
    <source>
        <dbReference type="Proteomes" id="UP001642360"/>
    </source>
</evidence>
<feature type="domain" description="RRM" evidence="6">
    <location>
        <begin position="25"/>
        <end position="97"/>
    </location>
</feature>
<gene>
    <name evidence="7" type="ORF">ILEXP_LOCUS2177</name>
</gene>